<reference evidence="9 10" key="1">
    <citation type="submission" date="2019-02" db="EMBL/GenBank/DDBJ databases">
        <title>Paenibacillus sp. nov., isolated from surface-sterilized tissue of Thalictrum simplex L.</title>
        <authorList>
            <person name="Tuo L."/>
        </authorList>
    </citation>
    <scope>NUCLEOTIDE SEQUENCE [LARGE SCALE GENOMIC DNA]</scope>
    <source>
        <strain evidence="9 10">N2SHLJ1</strain>
    </source>
</reference>
<dbReference type="Pfam" id="PF06580">
    <property type="entry name" value="His_kinase"/>
    <property type="match status" value="1"/>
</dbReference>
<sequence>MPYQNRFFRKIVVLVFFLLLPVIAIYGYSYYTNVNVVKGEIQKSSMGQLNFFLSQVEANIAQLTLHSVTLTKDSGVRQIMSLDHIESFSSEVEVRKNIEDRLILFSTSSPWKNDISTYTPLSKATISTYPSLNYSMPALTPEMITRWTYHEKDEIHREDGFTWYTVDPPAARNNLESANLLIEVRFSTENMSSMLDQYMASRQGNPFFYSPEHAPIVGHKSDRQKMDLFMETMKQVHLGKTATQEPVKVAGENYIISYVPSASLGWYLVDFVPMEQALKPINKSRNVFVIVISILLIMGIAVSFVIYRNVQIPILQLINNVQKLKRGDYSARLQQKPKNEFFFLFNRFNEMAEQIQELIEKVYAEKLRSREATVKQLQSQINPHFLYNCLFYIVSMSRLGDHEAVEAMSTNLGDYFRYTTRVENQMATVKEELEFVEHYLIIQQLRLQIEYDIEVQSDMFELGIPRLLLQPLVENAIIHGIEPLEHMGHIAIRGEQDEEMAYLIVEDDGAGMSEADLRDLLRKCSEPLTEEMGCGLWNVHQRLVQLYGGDSGIRLSGSKLGGIRAVLAWRKEGGSDV</sequence>
<accession>A0A4Q9DM24</accession>
<keyword evidence="3" id="KW-0597">Phosphoprotein</keyword>
<dbReference type="RefSeq" id="WP_131015252.1">
    <property type="nucleotide sequence ID" value="NZ_SIRE01000014.1"/>
</dbReference>
<dbReference type="EMBL" id="SIRE01000014">
    <property type="protein sequence ID" value="TBL76345.1"/>
    <property type="molecule type" value="Genomic_DNA"/>
</dbReference>
<dbReference type="PANTHER" id="PTHR34220:SF9">
    <property type="entry name" value="SIGNAL TRANSDUCTION HISTIDINE KINASE INTERNAL REGION DOMAIN-CONTAINING PROTEIN"/>
    <property type="match status" value="1"/>
</dbReference>
<feature type="transmembrane region" description="Helical" evidence="7">
    <location>
        <begin position="287"/>
        <end position="307"/>
    </location>
</feature>
<keyword evidence="4" id="KW-0808">Transferase</keyword>
<dbReference type="SUPFAM" id="SSF158472">
    <property type="entry name" value="HAMP domain-like"/>
    <property type="match status" value="1"/>
</dbReference>
<keyword evidence="2" id="KW-1003">Cell membrane</keyword>
<evidence type="ECO:0000259" key="8">
    <source>
        <dbReference type="PROSITE" id="PS50885"/>
    </source>
</evidence>
<dbReference type="InterPro" id="IPR050640">
    <property type="entry name" value="Bact_2-comp_sensor_kinase"/>
</dbReference>
<evidence type="ECO:0000256" key="5">
    <source>
        <dbReference type="ARBA" id="ARBA00022777"/>
    </source>
</evidence>
<dbReference type="SUPFAM" id="SSF55874">
    <property type="entry name" value="ATPase domain of HSP90 chaperone/DNA topoisomerase II/histidine kinase"/>
    <property type="match status" value="1"/>
</dbReference>
<evidence type="ECO:0000313" key="10">
    <source>
        <dbReference type="Proteomes" id="UP000293142"/>
    </source>
</evidence>
<evidence type="ECO:0000256" key="2">
    <source>
        <dbReference type="ARBA" id="ARBA00022475"/>
    </source>
</evidence>
<evidence type="ECO:0000313" key="9">
    <source>
        <dbReference type="EMBL" id="TBL76345.1"/>
    </source>
</evidence>
<dbReference type="SMART" id="SM00304">
    <property type="entry name" value="HAMP"/>
    <property type="match status" value="1"/>
</dbReference>
<dbReference type="InterPro" id="IPR003594">
    <property type="entry name" value="HATPase_dom"/>
</dbReference>
<keyword evidence="7" id="KW-0812">Transmembrane</keyword>
<dbReference type="InterPro" id="IPR003660">
    <property type="entry name" value="HAMP_dom"/>
</dbReference>
<dbReference type="PANTHER" id="PTHR34220">
    <property type="entry name" value="SENSOR HISTIDINE KINASE YPDA"/>
    <property type="match status" value="1"/>
</dbReference>
<dbReference type="CDD" id="cd06225">
    <property type="entry name" value="HAMP"/>
    <property type="match status" value="1"/>
</dbReference>
<keyword evidence="7" id="KW-1133">Transmembrane helix</keyword>
<keyword evidence="6 7" id="KW-0472">Membrane</keyword>
<dbReference type="InterPro" id="IPR036890">
    <property type="entry name" value="HATPase_C_sf"/>
</dbReference>
<evidence type="ECO:0000256" key="6">
    <source>
        <dbReference type="ARBA" id="ARBA00023136"/>
    </source>
</evidence>
<keyword evidence="5 9" id="KW-0418">Kinase</keyword>
<comment type="subcellular location">
    <subcellularLocation>
        <location evidence="1">Cell membrane</location>
        <topology evidence="1">Multi-pass membrane protein</topology>
    </subcellularLocation>
</comment>
<dbReference type="Gene3D" id="3.30.565.10">
    <property type="entry name" value="Histidine kinase-like ATPase, C-terminal domain"/>
    <property type="match status" value="1"/>
</dbReference>
<dbReference type="Pfam" id="PF02518">
    <property type="entry name" value="HATPase_c"/>
    <property type="match status" value="1"/>
</dbReference>
<gene>
    <name evidence="9" type="ORF">EYB31_20360</name>
</gene>
<dbReference type="Proteomes" id="UP000293142">
    <property type="component" value="Unassembled WGS sequence"/>
</dbReference>
<evidence type="ECO:0000256" key="3">
    <source>
        <dbReference type="ARBA" id="ARBA00022553"/>
    </source>
</evidence>
<evidence type="ECO:0000256" key="4">
    <source>
        <dbReference type="ARBA" id="ARBA00022679"/>
    </source>
</evidence>
<dbReference type="GO" id="GO:0000155">
    <property type="term" value="F:phosphorelay sensor kinase activity"/>
    <property type="evidence" value="ECO:0007669"/>
    <property type="project" value="InterPro"/>
</dbReference>
<dbReference type="InterPro" id="IPR010559">
    <property type="entry name" value="Sig_transdc_His_kin_internal"/>
</dbReference>
<comment type="caution">
    <text evidence="9">The sequence shown here is derived from an EMBL/GenBank/DDBJ whole genome shotgun (WGS) entry which is preliminary data.</text>
</comment>
<dbReference type="AlphaFoldDB" id="A0A4Q9DM24"/>
<name>A0A4Q9DM24_9BACL</name>
<dbReference type="PROSITE" id="PS50885">
    <property type="entry name" value="HAMP"/>
    <property type="match status" value="1"/>
</dbReference>
<protein>
    <submittedName>
        <fullName evidence="9">Sensor histidine kinase</fullName>
    </submittedName>
</protein>
<feature type="domain" description="HAMP" evidence="8">
    <location>
        <begin position="308"/>
        <end position="360"/>
    </location>
</feature>
<evidence type="ECO:0000256" key="1">
    <source>
        <dbReference type="ARBA" id="ARBA00004651"/>
    </source>
</evidence>
<organism evidence="9 10">
    <name type="scientific">Paenibacillus thalictri</name>
    <dbReference type="NCBI Taxonomy" id="2527873"/>
    <lineage>
        <taxon>Bacteria</taxon>
        <taxon>Bacillati</taxon>
        <taxon>Bacillota</taxon>
        <taxon>Bacilli</taxon>
        <taxon>Bacillales</taxon>
        <taxon>Paenibacillaceae</taxon>
        <taxon>Paenibacillus</taxon>
    </lineage>
</organism>
<dbReference type="Gene3D" id="6.10.340.10">
    <property type="match status" value="1"/>
</dbReference>
<dbReference type="GO" id="GO:0005886">
    <property type="term" value="C:plasma membrane"/>
    <property type="evidence" value="ECO:0007669"/>
    <property type="project" value="UniProtKB-SubCell"/>
</dbReference>
<evidence type="ECO:0000256" key="7">
    <source>
        <dbReference type="SAM" id="Phobius"/>
    </source>
</evidence>
<proteinExistence type="predicted"/>
<keyword evidence="10" id="KW-1185">Reference proteome</keyword>
<feature type="transmembrane region" description="Helical" evidence="7">
    <location>
        <begin position="12"/>
        <end position="31"/>
    </location>
</feature>
<dbReference type="OrthoDB" id="2521939at2"/>